<dbReference type="PANTHER" id="PTHR30349">
    <property type="entry name" value="PHAGE INTEGRASE-RELATED"/>
    <property type="match status" value="1"/>
</dbReference>
<dbReference type="InterPro" id="IPR010998">
    <property type="entry name" value="Integrase_recombinase_N"/>
</dbReference>
<proteinExistence type="inferred from homology"/>
<protein>
    <submittedName>
        <fullName evidence="6">Site-specific integrase</fullName>
    </submittedName>
</protein>
<evidence type="ECO:0000313" key="6">
    <source>
        <dbReference type="EMBL" id="PTP11468.1"/>
    </source>
</evidence>
<accession>A0A2T5DWK8</accession>
<name>A0A2T5DWK8_VIBSP</name>
<dbReference type="GO" id="GO:0003677">
    <property type="term" value="F:DNA binding"/>
    <property type="evidence" value="ECO:0007669"/>
    <property type="project" value="UniProtKB-KW"/>
</dbReference>
<comment type="caution">
    <text evidence="6">The sequence shown here is derived from an EMBL/GenBank/DDBJ whole genome shotgun (WGS) entry which is preliminary data.</text>
</comment>
<dbReference type="SUPFAM" id="SSF56349">
    <property type="entry name" value="DNA breaking-rejoining enzymes"/>
    <property type="match status" value="1"/>
</dbReference>
<sequence length="427" mass="49850">MKIERSLVSYTFEERNLRHNVLILKSHNGTEILLSAVNLYLKDRAFRSIKTSERYSSAIKRFLEFVISKGNCADSTFWRNVRNRDIREWQNSIVKKRDSEMKKRPNDETIFHDASIVFDFYSWAQKNNFPTLTNITSSSWKYIYRDESKLLSTINVFAGERPDYSNIDIGIKRGHMSRCSRKNQQVTIMSTQDIQRLIKAYNDPVYPAMLMLALATGMREQGVCSFPYIGIGNNDHIRSYPEILNNLPQGKQNGGEPKTFPFTVLEKGNKIRTLEVNISAWKVICASYLPFYYERRKIFQNKNSGNRPDNTFFLNKAGIPVTPKMISDRTYSAKKKLNDKNFRWSFHNTRDWYATSFIIKHLTTEQINTSHYDAAIEGALRRQLGHEDIRTTYMHYVRVASLLLATQSGKLDFSLGKNEKFWNEINR</sequence>
<keyword evidence="4" id="KW-0233">DNA recombination</keyword>
<dbReference type="AlphaFoldDB" id="A0A2T5DWK8"/>
<evidence type="ECO:0000256" key="3">
    <source>
        <dbReference type="ARBA" id="ARBA00023125"/>
    </source>
</evidence>
<dbReference type="PANTHER" id="PTHR30349:SF41">
    <property type="entry name" value="INTEGRASE_RECOMBINASE PROTEIN MJ0367-RELATED"/>
    <property type="match status" value="1"/>
</dbReference>
<evidence type="ECO:0000256" key="4">
    <source>
        <dbReference type="ARBA" id="ARBA00023172"/>
    </source>
</evidence>
<dbReference type="RefSeq" id="WP_017085783.1">
    <property type="nucleotide sequence ID" value="NZ_CAWNZY010000091.1"/>
</dbReference>
<dbReference type="InterPro" id="IPR013762">
    <property type="entry name" value="Integrase-like_cat_sf"/>
</dbReference>
<dbReference type="InterPro" id="IPR011010">
    <property type="entry name" value="DNA_brk_join_enz"/>
</dbReference>
<gene>
    <name evidence="6" type="ORF">CWO36_24680</name>
</gene>
<evidence type="ECO:0000256" key="2">
    <source>
        <dbReference type="ARBA" id="ARBA00022908"/>
    </source>
</evidence>
<dbReference type="EMBL" id="PIGA01000076">
    <property type="protein sequence ID" value="PTP11468.1"/>
    <property type="molecule type" value="Genomic_DNA"/>
</dbReference>
<feature type="domain" description="Tyr recombinase" evidence="5">
    <location>
        <begin position="184"/>
        <end position="409"/>
    </location>
</feature>
<evidence type="ECO:0000259" key="5">
    <source>
        <dbReference type="PROSITE" id="PS51898"/>
    </source>
</evidence>
<dbReference type="GO" id="GO:0015074">
    <property type="term" value="P:DNA integration"/>
    <property type="evidence" value="ECO:0007669"/>
    <property type="project" value="UniProtKB-KW"/>
</dbReference>
<dbReference type="GO" id="GO:0006310">
    <property type="term" value="P:DNA recombination"/>
    <property type="evidence" value="ECO:0007669"/>
    <property type="project" value="UniProtKB-KW"/>
</dbReference>
<keyword evidence="3" id="KW-0238">DNA-binding</keyword>
<comment type="similarity">
    <text evidence="1">Belongs to the 'phage' integrase family.</text>
</comment>
<dbReference type="Gene3D" id="1.10.150.130">
    <property type="match status" value="1"/>
</dbReference>
<dbReference type="PROSITE" id="PS51898">
    <property type="entry name" value="TYR_RECOMBINASE"/>
    <property type="match status" value="1"/>
</dbReference>
<dbReference type="Proteomes" id="UP000244080">
    <property type="component" value="Unassembled WGS sequence"/>
</dbReference>
<reference evidence="6 7" key="1">
    <citation type="submission" date="2017-11" db="EMBL/GenBank/DDBJ databases">
        <title>Population delineation of vibrios coincides with oyster pathogenicity.</title>
        <authorList>
            <person name="Bruto M."/>
            <person name="Labreuche Y."/>
            <person name="James A."/>
            <person name="Piel D."/>
            <person name="Chenivesse S."/>
            <person name="Petton B."/>
            <person name="Polz M.F."/>
            <person name="Le Roux F."/>
        </authorList>
    </citation>
    <scope>NUCLEOTIDE SEQUENCE [LARGE SCALE GENOMIC DNA]</scope>
    <source>
        <strain evidence="6 7">1F_55</strain>
    </source>
</reference>
<evidence type="ECO:0000313" key="7">
    <source>
        <dbReference type="Proteomes" id="UP000244080"/>
    </source>
</evidence>
<dbReference type="Gene3D" id="1.10.443.10">
    <property type="entry name" value="Intergrase catalytic core"/>
    <property type="match status" value="1"/>
</dbReference>
<dbReference type="InterPro" id="IPR050090">
    <property type="entry name" value="Tyrosine_recombinase_XerCD"/>
</dbReference>
<organism evidence="6 7">
    <name type="scientific">Vibrio splendidus</name>
    <dbReference type="NCBI Taxonomy" id="29497"/>
    <lineage>
        <taxon>Bacteria</taxon>
        <taxon>Pseudomonadati</taxon>
        <taxon>Pseudomonadota</taxon>
        <taxon>Gammaproteobacteria</taxon>
        <taxon>Vibrionales</taxon>
        <taxon>Vibrionaceae</taxon>
        <taxon>Vibrio</taxon>
    </lineage>
</organism>
<evidence type="ECO:0000256" key="1">
    <source>
        <dbReference type="ARBA" id="ARBA00008857"/>
    </source>
</evidence>
<keyword evidence="2" id="KW-0229">DNA integration</keyword>
<dbReference type="InterPro" id="IPR002104">
    <property type="entry name" value="Integrase_catalytic"/>
</dbReference>